<evidence type="ECO:0000256" key="9">
    <source>
        <dbReference type="SAM" id="Phobius"/>
    </source>
</evidence>
<feature type="transmembrane region" description="Helical" evidence="9">
    <location>
        <begin position="147"/>
        <end position="167"/>
    </location>
</feature>
<dbReference type="Pfam" id="PF13520">
    <property type="entry name" value="AA_permease_2"/>
    <property type="match status" value="1"/>
</dbReference>
<dbReference type="InterPro" id="IPR050367">
    <property type="entry name" value="APC_superfamily"/>
</dbReference>
<feature type="transmembrane region" description="Helical" evidence="9">
    <location>
        <begin position="221"/>
        <end position="246"/>
    </location>
</feature>
<sequence>MSNKIGFWPVFALVMGSQIGSGVFMSPANLAPFGAISLLGWAISGAGAIMLALVFANLCSRFPRTGGPHVYVEETFGRFFGFFTGWTYWVVSWVSSIAVITASIGYLSPILGQHSPLFHLSLEILLLLLITGVNLRGVKVAGIVEFFLTNLKLIPLLIVPIIALFFFDTNNFFTSESVSQLSLPKALNYVTLLTLWGFIGLESATTPAGSIENPGKTIPRAVILGTLCVLVIYALNSVAIMGVVPGEMLAQSKAPYGEAALHMFGGSWHLLIALIASIVCIGTLNAWVLTSGQIALGLAQDGLMPSFFAKRNRFGAPYGSLIVCCMGILPLLILTHSDNLAQKINVIVDISVTSFLFVYGICSLAYLRVLYTQKTQASLWQWTYGVLALFFCLWIILSTNWNTLLVASLFTITGVPIYFLQRHRIKGLWMQTAKK</sequence>
<dbReference type="OrthoDB" id="3185104at2"/>
<feature type="transmembrane region" description="Helical" evidence="9">
    <location>
        <begin position="117"/>
        <end position="135"/>
    </location>
</feature>
<dbReference type="Proteomes" id="UP000237351">
    <property type="component" value="Chromosome"/>
</dbReference>
<feature type="transmembrane region" description="Helical" evidence="9">
    <location>
        <begin position="7"/>
        <end position="26"/>
    </location>
</feature>
<feature type="transmembrane region" description="Helical" evidence="9">
    <location>
        <begin position="403"/>
        <end position="420"/>
    </location>
</feature>
<evidence type="ECO:0000256" key="2">
    <source>
        <dbReference type="ARBA" id="ARBA00008220"/>
    </source>
</evidence>
<accession>A0A1W6N593</accession>
<name>A0A1W6N593_9PROT</name>
<feature type="transmembrane region" description="Helical" evidence="9">
    <location>
        <begin position="379"/>
        <end position="397"/>
    </location>
</feature>
<dbReference type="KEGG" id="naf:GQ61_06725"/>
<dbReference type="GO" id="GO:0005886">
    <property type="term" value="C:plasma membrane"/>
    <property type="evidence" value="ECO:0007669"/>
    <property type="project" value="UniProtKB-SubCell"/>
</dbReference>
<feature type="transmembrane region" description="Helical" evidence="9">
    <location>
        <begin position="266"/>
        <end position="288"/>
    </location>
</feature>
<dbReference type="Gene3D" id="1.20.1740.10">
    <property type="entry name" value="Amino acid/polyamine transporter I"/>
    <property type="match status" value="1"/>
</dbReference>
<dbReference type="GO" id="GO:0022857">
    <property type="term" value="F:transmembrane transporter activity"/>
    <property type="evidence" value="ECO:0007669"/>
    <property type="project" value="InterPro"/>
</dbReference>
<keyword evidence="5 9" id="KW-0812">Transmembrane</keyword>
<keyword evidence="6 9" id="KW-1133">Transmembrane helix</keyword>
<feature type="transmembrane region" description="Helical" evidence="9">
    <location>
        <begin position="314"/>
        <end position="334"/>
    </location>
</feature>
<dbReference type="RefSeq" id="WP_085784548.1">
    <property type="nucleotide sequence ID" value="NZ_CP008743.1"/>
</dbReference>
<dbReference type="PIRSF" id="PIRSF006060">
    <property type="entry name" value="AA_transporter"/>
    <property type="match status" value="1"/>
</dbReference>
<dbReference type="AlphaFoldDB" id="A0A1W6N593"/>
<dbReference type="STRING" id="1414854.GQ61_06725"/>
<protein>
    <recommendedName>
        <fullName evidence="3">Arginine/agmatine antiporter</fullName>
    </recommendedName>
</protein>
<evidence type="ECO:0000256" key="5">
    <source>
        <dbReference type="ARBA" id="ARBA00022692"/>
    </source>
</evidence>
<evidence type="ECO:0000256" key="4">
    <source>
        <dbReference type="ARBA" id="ARBA00022475"/>
    </source>
</evidence>
<evidence type="ECO:0000256" key="8">
    <source>
        <dbReference type="ARBA" id="ARBA00045636"/>
    </source>
</evidence>
<comment type="function">
    <text evidence="8">Major component of the acid-resistance (AR) system allowing enteric pathogens to survive the acidic environment in the stomach. Exchanges extracellular arginine for its intracellular decarboxylation product agmatine (Agm) thereby expelling intracellular protons. Probably undergoes several conformational states in order to translocate the substrate across the membrane; keeps the substrate accessible to only 1 side of the membrane at a time by opening and closing 3 membrane-internal gates.</text>
</comment>
<evidence type="ECO:0000256" key="1">
    <source>
        <dbReference type="ARBA" id="ARBA00004651"/>
    </source>
</evidence>
<dbReference type="PANTHER" id="PTHR42770:SF18">
    <property type="entry name" value="ARGININE_AGMATINE ANTIPORTER"/>
    <property type="match status" value="1"/>
</dbReference>
<evidence type="ECO:0000256" key="7">
    <source>
        <dbReference type="ARBA" id="ARBA00023136"/>
    </source>
</evidence>
<dbReference type="PANTHER" id="PTHR42770">
    <property type="entry name" value="AMINO ACID TRANSPORTER-RELATED"/>
    <property type="match status" value="1"/>
</dbReference>
<organism evidence="10 11">
    <name type="scientific">Candidatus Nucleicultrix amoebiphila FS5</name>
    <dbReference type="NCBI Taxonomy" id="1414854"/>
    <lineage>
        <taxon>Bacteria</taxon>
        <taxon>Pseudomonadati</taxon>
        <taxon>Pseudomonadota</taxon>
        <taxon>Alphaproteobacteria</taxon>
        <taxon>Holosporales</taxon>
        <taxon>Candidatus Nucleicultricaceae</taxon>
        <taxon>Candidatus Nucleicultrix</taxon>
    </lineage>
</organism>
<proteinExistence type="inferred from homology"/>
<feature type="transmembrane region" description="Helical" evidence="9">
    <location>
        <begin position="79"/>
        <end position="105"/>
    </location>
</feature>
<comment type="subcellular location">
    <subcellularLocation>
        <location evidence="1">Cell membrane</location>
        <topology evidence="1">Multi-pass membrane protein</topology>
    </subcellularLocation>
</comment>
<gene>
    <name evidence="10" type="ORF">GQ61_06725</name>
</gene>
<dbReference type="EMBL" id="CP008743">
    <property type="protein sequence ID" value="ARN85035.1"/>
    <property type="molecule type" value="Genomic_DNA"/>
</dbReference>
<evidence type="ECO:0000313" key="11">
    <source>
        <dbReference type="Proteomes" id="UP000237351"/>
    </source>
</evidence>
<comment type="similarity">
    <text evidence="2">Belongs to the amino acid-polyamine-organocation (APC) superfamily. Basic amino acid/polyamine antiporter (APA) (TC 2.A.3.2) family.</text>
</comment>
<feature type="transmembrane region" description="Helical" evidence="9">
    <location>
        <begin position="38"/>
        <end position="58"/>
    </location>
</feature>
<keyword evidence="4" id="KW-1003">Cell membrane</keyword>
<feature type="transmembrane region" description="Helical" evidence="9">
    <location>
        <begin position="187"/>
        <end position="209"/>
    </location>
</feature>
<evidence type="ECO:0000256" key="3">
    <source>
        <dbReference type="ARBA" id="ARBA00021069"/>
    </source>
</evidence>
<dbReference type="InterPro" id="IPR002293">
    <property type="entry name" value="AA/rel_permease1"/>
</dbReference>
<reference evidence="10 11" key="1">
    <citation type="submission" date="2014-06" db="EMBL/GenBank/DDBJ databases">
        <title>The genome of the endonuclear symbiont Nucleicultrix amoebiphila.</title>
        <authorList>
            <person name="Schulz F."/>
            <person name="Horn M."/>
        </authorList>
    </citation>
    <scope>NUCLEOTIDE SEQUENCE [LARGE SCALE GENOMIC DNA]</scope>
    <source>
        <strain evidence="10 11">FS5</strain>
    </source>
</reference>
<feature type="transmembrane region" description="Helical" evidence="9">
    <location>
        <begin position="346"/>
        <end position="367"/>
    </location>
</feature>
<keyword evidence="7 9" id="KW-0472">Membrane</keyword>
<keyword evidence="11" id="KW-1185">Reference proteome</keyword>
<evidence type="ECO:0000256" key="6">
    <source>
        <dbReference type="ARBA" id="ARBA00022989"/>
    </source>
</evidence>
<evidence type="ECO:0000313" key="10">
    <source>
        <dbReference type="EMBL" id="ARN85035.1"/>
    </source>
</evidence>